<gene>
    <name evidence="5" type="ORF">FEM48_Zijuj04G0125700</name>
</gene>
<dbReference type="Proteomes" id="UP000813462">
    <property type="component" value="Unassembled WGS sequence"/>
</dbReference>
<dbReference type="GO" id="GO:0004838">
    <property type="term" value="F:L-tyrosine-2-oxoglutarate transaminase activity"/>
    <property type="evidence" value="ECO:0007669"/>
    <property type="project" value="TreeGrafter"/>
</dbReference>
<dbReference type="EMBL" id="JAEACU010000004">
    <property type="protein sequence ID" value="KAH7533390.1"/>
    <property type="molecule type" value="Genomic_DNA"/>
</dbReference>
<dbReference type="InterPro" id="IPR015421">
    <property type="entry name" value="PyrdxlP-dep_Trfase_major"/>
</dbReference>
<dbReference type="Pfam" id="PF00155">
    <property type="entry name" value="Aminotran_1_2"/>
    <property type="match status" value="2"/>
</dbReference>
<accession>A0A978VJX1</accession>
<protein>
    <recommendedName>
        <fullName evidence="4">Aminotransferase class I/classII large domain-containing protein</fullName>
    </recommendedName>
</protein>
<dbReference type="InterPro" id="IPR015422">
    <property type="entry name" value="PyrdxlP-dep_Trfase_small"/>
</dbReference>
<name>A0A978VJX1_ZIZJJ</name>
<comment type="caution">
    <text evidence="5">The sequence shown here is derived from an EMBL/GenBank/DDBJ whole genome shotgun (WGS) entry which is preliminary data.</text>
</comment>
<dbReference type="InterPro" id="IPR015424">
    <property type="entry name" value="PyrdxlP-dep_Trfase"/>
</dbReference>
<dbReference type="AlphaFoldDB" id="A0A978VJX1"/>
<dbReference type="InterPro" id="IPR005958">
    <property type="entry name" value="TyrNic_aminoTrfase"/>
</dbReference>
<dbReference type="NCBIfam" id="TIGR01265">
    <property type="entry name" value="tyr_nico_aTase"/>
    <property type="match status" value="1"/>
</dbReference>
<dbReference type="Gene3D" id="3.90.1150.10">
    <property type="entry name" value="Aspartate Aminotransferase, domain 1"/>
    <property type="match status" value="1"/>
</dbReference>
<dbReference type="PANTHER" id="PTHR45744:SF11">
    <property type="entry name" value="TYROSINE AMINOTRANSFERASE"/>
    <property type="match status" value="1"/>
</dbReference>
<dbReference type="PANTHER" id="PTHR45744">
    <property type="entry name" value="TYROSINE AMINOTRANSFERASE"/>
    <property type="match status" value="1"/>
</dbReference>
<feature type="domain" description="Aminotransferase class I/classII large" evidence="4">
    <location>
        <begin position="290"/>
        <end position="628"/>
    </location>
</feature>
<evidence type="ECO:0000259" key="4">
    <source>
        <dbReference type="Pfam" id="PF00155"/>
    </source>
</evidence>
<sequence>MLHSETFLSSNHKALFFPTASIAYAHSHISTDLPFSANVSDPTSVHLIPSSLIDSSSKRTHHHNCYAIAEYLSQDLPYQLSPDDVYRTAGCTQAIEAVVSALARPGANILLPKPGYPQYVARAAFDYLQVRHFDPEGDWEVDLSSGEALADDNTAAIVIINPSNPCGYVFKVPAFEEVVGSNPFVPMEQFASILSVLTLGSSSERWIVPGWRLGWIVTNDPNGILKKLGEKWKFKGNKELNAASISVAGVVELLFQNINANDHRPTIVLGGGDPSRFPSYRTTSSVVDSVRSFSFNSYPPTVGLLPARSAIAKHLSQDLPYQVSPDDVYITAGCTQAIEIVISALARPGANILLPRPGYPQYEARAAFDRLEVRHLALIPERGWEVDLDSVEALADDNTAAIVIISPSNPCGNVFKYQHFKKVYVLGHLVIGSNPFVPMGEFASIVPVLTLGSISKRWIVPGWRLGWIVTNDPNEIFKKTGIVESIKNYLDISTDPATVIQGAVPQILEKTNKDFFSNTIVMMRQTADMLYDRVKEIPCLTCPQKPEGAMSVLIKLNLSLLENIVSDMDFCLKLAKEESLIILPEKMLSFLYTEPVLMIVGVVVGLKNWLRVSFAVELPNLEDGLERLKAFCQRHANKQ</sequence>
<dbReference type="SUPFAM" id="SSF53383">
    <property type="entry name" value="PLP-dependent transferases"/>
    <property type="match status" value="2"/>
</dbReference>
<comment type="similarity">
    <text evidence="2">Belongs to the class-I pyridoxal-phosphate-dependent aminotransferase family.</text>
</comment>
<feature type="domain" description="Aminotransferase class I/classII large" evidence="4">
    <location>
        <begin position="63"/>
        <end position="178"/>
    </location>
</feature>
<evidence type="ECO:0000313" key="6">
    <source>
        <dbReference type="Proteomes" id="UP000813462"/>
    </source>
</evidence>
<dbReference type="GO" id="GO:0006572">
    <property type="term" value="P:L-tyrosine catabolic process"/>
    <property type="evidence" value="ECO:0007669"/>
    <property type="project" value="TreeGrafter"/>
</dbReference>
<evidence type="ECO:0000256" key="1">
    <source>
        <dbReference type="ARBA" id="ARBA00001933"/>
    </source>
</evidence>
<evidence type="ECO:0000256" key="2">
    <source>
        <dbReference type="ARBA" id="ARBA00007441"/>
    </source>
</evidence>
<comment type="cofactor">
    <cofactor evidence="1">
        <name>pyridoxal 5'-phosphate</name>
        <dbReference type="ChEBI" id="CHEBI:597326"/>
    </cofactor>
</comment>
<evidence type="ECO:0000313" key="5">
    <source>
        <dbReference type="EMBL" id="KAH7533390.1"/>
    </source>
</evidence>
<reference evidence="5" key="1">
    <citation type="journal article" date="2021" name="Front. Plant Sci.">
        <title>Chromosome-Scale Genome Assembly for Chinese Sour Jujube and Insights Into Its Genome Evolution and Domestication Signature.</title>
        <authorList>
            <person name="Shen L.-Y."/>
            <person name="Luo H."/>
            <person name="Wang X.-L."/>
            <person name="Wang X.-M."/>
            <person name="Qiu X.-J."/>
            <person name="Liu H."/>
            <person name="Zhou S.-S."/>
            <person name="Jia K.-H."/>
            <person name="Nie S."/>
            <person name="Bao Y.-T."/>
            <person name="Zhang R.-G."/>
            <person name="Yun Q.-Z."/>
            <person name="Chai Y.-H."/>
            <person name="Lu J.-Y."/>
            <person name="Li Y."/>
            <person name="Zhao S.-W."/>
            <person name="Mao J.-F."/>
            <person name="Jia S.-G."/>
            <person name="Mao Y.-M."/>
        </authorList>
    </citation>
    <scope>NUCLEOTIDE SEQUENCE</scope>
    <source>
        <strain evidence="5">AT0</strain>
        <tissue evidence="5">Leaf</tissue>
    </source>
</reference>
<dbReference type="CDD" id="cd00609">
    <property type="entry name" value="AAT_like"/>
    <property type="match status" value="2"/>
</dbReference>
<dbReference type="GO" id="GO:0030170">
    <property type="term" value="F:pyridoxal phosphate binding"/>
    <property type="evidence" value="ECO:0007669"/>
    <property type="project" value="InterPro"/>
</dbReference>
<evidence type="ECO:0000256" key="3">
    <source>
        <dbReference type="ARBA" id="ARBA00022898"/>
    </source>
</evidence>
<organism evidence="5 6">
    <name type="scientific">Ziziphus jujuba var. spinosa</name>
    <dbReference type="NCBI Taxonomy" id="714518"/>
    <lineage>
        <taxon>Eukaryota</taxon>
        <taxon>Viridiplantae</taxon>
        <taxon>Streptophyta</taxon>
        <taxon>Embryophyta</taxon>
        <taxon>Tracheophyta</taxon>
        <taxon>Spermatophyta</taxon>
        <taxon>Magnoliopsida</taxon>
        <taxon>eudicotyledons</taxon>
        <taxon>Gunneridae</taxon>
        <taxon>Pentapetalae</taxon>
        <taxon>rosids</taxon>
        <taxon>fabids</taxon>
        <taxon>Rosales</taxon>
        <taxon>Rhamnaceae</taxon>
        <taxon>Paliureae</taxon>
        <taxon>Ziziphus</taxon>
    </lineage>
</organism>
<dbReference type="InterPro" id="IPR004839">
    <property type="entry name" value="Aminotransferase_I/II_large"/>
</dbReference>
<dbReference type="Gene3D" id="3.40.640.10">
    <property type="entry name" value="Type I PLP-dependent aspartate aminotransferase-like (Major domain)"/>
    <property type="match status" value="2"/>
</dbReference>
<keyword evidence="3" id="KW-0663">Pyridoxal phosphate</keyword>
<proteinExistence type="inferred from homology"/>